<dbReference type="Pfam" id="PF00128">
    <property type="entry name" value="Alpha-amylase"/>
    <property type="match status" value="2"/>
</dbReference>
<name>A0ABV6RBH7_9MICO</name>
<dbReference type="Gene3D" id="3.20.20.80">
    <property type="entry name" value="Glycosidases"/>
    <property type="match status" value="1"/>
</dbReference>
<proteinExistence type="predicted"/>
<dbReference type="PANTHER" id="PTHR10357">
    <property type="entry name" value="ALPHA-AMYLASE FAMILY MEMBER"/>
    <property type="match status" value="1"/>
</dbReference>
<dbReference type="SUPFAM" id="SSF51445">
    <property type="entry name" value="(Trans)glycosidases"/>
    <property type="match status" value="1"/>
</dbReference>
<dbReference type="Gene3D" id="2.60.40.1180">
    <property type="entry name" value="Golgi alpha-mannosidase II"/>
    <property type="match status" value="1"/>
</dbReference>
<sequence>MTDPVQRTVRAADRSDLWWRTAVICCLDIETYQDSDGDGIGDIEGLLSRIDHLAQLGVTCLWLMPFQATADLDDGYDVTDHCAIDPRLGDPGRFVELLRVAHDRGIRVIIDLVVNHTSDQHPWFRSARRSRDSRFRDFYVWQEDVPDDPGNSVFPDEEDGIWEWDDQAEAFYLHNFYRHQPDLNLANPAVREEISRILGFWLALGVDGFRLDAVPFLIDGPGAPPGTDHHAFLREMHRFVRRRSGGAVLLGEVGLGHEDQMPYFGDGGVELDLQLDFLTAQTLFLALAREDARPLISVLRARPCVDAAQGWAMFLRSHDELSLELLEEDERDEVFAAFAPDPRRRVHGRGIVRRLASMLDGDERRIRLAYSILFTLPGAPLLLYGEEIGMAEPETTTDRDGMRTPMQWDPSPGGGFSTASPEELTAPLTTGRFGPERVNVRDQQDDPSSLLSFLQLLARRYRECPEIAWGALRVLETEHPSVLVHQMSSTEAVLIAVHNLGPEPRTVRLPAAEENGMGKDTRFLDLLERSRPGPRPGTAVQVEGYGTRWLRAARGR</sequence>
<dbReference type="InterPro" id="IPR054049">
    <property type="entry name" value="SupH-like_C"/>
</dbReference>
<evidence type="ECO:0000313" key="3">
    <source>
        <dbReference type="Proteomes" id="UP001589793"/>
    </source>
</evidence>
<protein>
    <submittedName>
        <fullName evidence="2">Alpha-amylase family glycosyl hydrolase</fullName>
    </submittedName>
</protein>
<keyword evidence="2" id="KW-0378">Hydrolase</keyword>
<dbReference type="Proteomes" id="UP001589793">
    <property type="component" value="Unassembled WGS sequence"/>
</dbReference>
<evidence type="ECO:0000313" key="2">
    <source>
        <dbReference type="EMBL" id="MFC0674339.1"/>
    </source>
</evidence>
<dbReference type="InterPro" id="IPR017853">
    <property type="entry name" value="GH"/>
</dbReference>
<feature type="domain" description="Glycosyl hydrolase family 13 catalytic" evidence="1">
    <location>
        <begin position="26"/>
        <end position="437"/>
    </location>
</feature>
<dbReference type="SMART" id="SM00642">
    <property type="entry name" value="Aamy"/>
    <property type="match status" value="1"/>
</dbReference>
<dbReference type="Pfam" id="PF22157">
    <property type="entry name" value="SupH-like_C"/>
    <property type="match status" value="1"/>
</dbReference>
<gene>
    <name evidence="2" type="ORF">ACFFF6_10275</name>
</gene>
<dbReference type="PANTHER" id="PTHR10357:SF219">
    <property type="entry name" value="MALTOSE ALPHA-D-GLUCOSYLTRANSFERASE"/>
    <property type="match status" value="1"/>
</dbReference>
<dbReference type="Gene3D" id="3.90.400.10">
    <property type="entry name" value="Oligo-1,6-glucosidase, Domain 2"/>
    <property type="match status" value="1"/>
</dbReference>
<dbReference type="InterPro" id="IPR006047">
    <property type="entry name" value="GH13_cat_dom"/>
</dbReference>
<organism evidence="2 3">
    <name type="scientific">Brachybacterium hainanense</name>
    <dbReference type="NCBI Taxonomy" id="1541174"/>
    <lineage>
        <taxon>Bacteria</taxon>
        <taxon>Bacillati</taxon>
        <taxon>Actinomycetota</taxon>
        <taxon>Actinomycetes</taxon>
        <taxon>Micrococcales</taxon>
        <taxon>Dermabacteraceae</taxon>
        <taxon>Brachybacterium</taxon>
    </lineage>
</organism>
<keyword evidence="3" id="KW-1185">Reference proteome</keyword>
<evidence type="ECO:0000259" key="1">
    <source>
        <dbReference type="SMART" id="SM00642"/>
    </source>
</evidence>
<dbReference type="GO" id="GO:0016787">
    <property type="term" value="F:hydrolase activity"/>
    <property type="evidence" value="ECO:0007669"/>
    <property type="project" value="UniProtKB-KW"/>
</dbReference>
<dbReference type="EMBL" id="JBHLSV010000010">
    <property type="protein sequence ID" value="MFC0674339.1"/>
    <property type="molecule type" value="Genomic_DNA"/>
</dbReference>
<reference evidence="2 3" key="1">
    <citation type="submission" date="2024-09" db="EMBL/GenBank/DDBJ databases">
        <authorList>
            <person name="Sun Q."/>
            <person name="Mori K."/>
        </authorList>
    </citation>
    <scope>NUCLEOTIDE SEQUENCE [LARGE SCALE GENOMIC DNA]</scope>
    <source>
        <strain evidence="2 3">CICC 10874</strain>
    </source>
</reference>
<dbReference type="RefSeq" id="WP_376980329.1">
    <property type="nucleotide sequence ID" value="NZ_JBHLSV010000010.1"/>
</dbReference>
<comment type="caution">
    <text evidence="2">The sequence shown here is derived from an EMBL/GenBank/DDBJ whole genome shotgun (WGS) entry which is preliminary data.</text>
</comment>
<dbReference type="InterPro" id="IPR013780">
    <property type="entry name" value="Glyco_hydro_b"/>
</dbReference>
<accession>A0ABV6RBH7</accession>
<dbReference type="InterPro" id="IPR045857">
    <property type="entry name" value="O16G_dom_2"/>
</dbReference>